<protein>
    <recommendedName>
        <fullName evidence="1">Filamentous haemagglutinin FhaB/tRNA nuclease CdiA-like TPS domain-containing protein</fullName>
    </recommendedName>
</protein>
<reference evidence="2 3" key="1">
    <citation type="submission" date="2015-10" db="EMBL/GenBank/DDBJ databases">
        <title>The world's first case of liver abscess caused by Pannonibacter phragmitetus.</title>
        <authorList>
            <person name="Ming D."/>
            <person name="Wang M."/>
            <person name="Zhou Y."/>
            <person name="Jiang T."/>
            <person name="Hu S."/>
        </authorList>
    </citation>
    <scope>NUCLEOTIDE SEQUENCE [LARGE SCALE GENOMIC DNA]</scope>
    <source>
        <strain evidence="2 3">31801</strain>
    </source>
</reference>
<dbReference type="SMART" id="SM00912">
    <property type="entry name" value="Haemagg_act"/>
    <property type="match status" value="1"/>
</dbReference>
<dbReference type="NCBIfam" id="TIGR01731">
    <property type="entry name" value="fil_hemag_20aa"/>
    <property type="match status" value="7"/>
</dbReference>
<sequence>MKTVSVLPGLGRRLLASTLSALIVIQPIALRAQEAGVAPNGVPMVNIVTPNDAGLSHNKYDSFNVGTPGLILNNNNQDVGLSQLGGVMPGNPNLATSGPASVILNEVTGTSRSLLEGMVEVHGAQADVIIANPNGVTCNGCGFLNTPRTTLTTGLPEIGADGRLMGFRVERGDVLIGDKGANLGGVSVFDIVSRRISVNGPVLAGGELNLIAGRNAYDYASGLVTPLGSDGEEPGIAIDSSLLGGMYAGKIKVISTDQGAGVRMSGQMAANAGAMSLSADGKLTLGKARATQTISARSTRNVVEVTSTLFSDEAIALEGLKGVALRDGALVAASGDVSLKGEAVSLGEGALAASGTAADGTQGTSGTLSVEAQRVDVRAGQLAGAGRLSVTANELLINRASDDGVTALRSRGGMILSAERIAALNANVTAAGDLTLRSDAALALENGRYASGGTLLAQAASLTSTASLAALGSATLASTEGALSQDGEVSANGGVSLTSAGNMAVNGRTVSASTLSLVSTGALTTGSGAVVAADGKVTVSAASIRNDGIIGGQSTAAGTGLEVTSLGALENAGTLSSRSDALITAGGSLSSSGTIAATGALTLDASGSTLTSTGTINGGTVTVDAGSFLSRGSLVAYAGALDVTSAGALELGTETLAQGPVTLATDGATLFGGRLVSAGLLTLEGISSELAGAVTVASGASVNGGAGVSFKAASLVNEGALGSSGGALDLALSGNLDNTGLLYGGTDLAILLDGTLTNVNADILAERNLTIAGRSATRAAAIGNRSGTIEAVSGNMALEAGTITNSRDGLVVTTETTSTTSTSGNTTTTVETTREKATANGPAGQILAGGTLTVSAGTLTNSYSQIASGGDMTLAAATVVNEGRDLIETVVTEAVTQHSERYCARRVLGVCLSRKTRYWTTTDTDTASSTYDQVFGTIVAGGDLDADVTGFLTNNAVREGAGQIGLASGERALDPALVDAGTAARDFAEAGSLDISIDGLIGREATFEQAQNPDAPFLIETRSEFVDLSKYLSSDYFLSRVGNYDPAAIERRFGDAYAEFRLIREQIFNQTGTLDLGLGLDPIALMRQLYDNALAVQGDLQLTPGLALTKEQAAALTRDIVWLEKRLVNGQEVLVPRLYLAAVRSSTQVASAQIRAGGDTTLVAGGVANSGLIATAGDLRIDTGFSTVNEGGSLFAGADIIIDAGSLFANRSGTVSGGTVVINADMVANDRLKQRDSYFNGYADRIQQVGRIEARNDLLINASGSILSEGGRFAAGEDLVLTAGDAVEISALQLERSRDDTIKGGYDRASSLTHTLAELSAGGAMLVDAGGNLTLAGAELEARRTVTLDAGGNLAIISVQDQFSRDLKLDIKTSGLLGTETNIRRQAAGTGTRRTTITAGEDIAVISRDGNIALGAARLQSGGETRIEAENGQVALLTTTDQSYRHDSKREEDLLWWNSRDQGQLSETIAHVEIEAGGGVKIDAGNGIIVEYHKTGSFEASIEQLAAQPGLAWVGELRNDPALAGKVDWQAVETRFEQWDYKEQGLTEAGAALVTLVATALTAGSGGLTASLSSSLATSLGVAGNVALEAALQAGVQALINKTAVALVNNRGNLGDALEELGSSATLRSLVTSMVTAGLTAHLMDVSGIGQSLPRTAPMADRILREAQRNLIKATVNASVETVIQGGDFGDNLMSALRLAAADMVGKVAAEEIGQAKFNGDIGTSAQLIAHAALGCATGAIQSGDCAGGAAGGVAGELVAQIQLQAWVRDKLEQAESLRGQTLTAQEAMMIRALLESDFERFRAKGVDVARLAGGLAAALAGGDVDTGANTGGNAAENNAIPLIVWGMILVGGYVVGVGEGDPLEGLARIGAGDDPLSQAMAYGVEQGVSLAMEHYPDQTVAVLEVLEVVGGAVDATVIYIDEATGQRVSKRWNELDPRLQSQLKGGTAVVSIFLPSGSINVLKRLKLAKETGRVEEVLGGANRVPDGWRPVSGVGAQINAPAGFKTYRTIDGDLVHVSPGGLVYGADPKFGNRVDHVLDHTAPNPNKPVHSVFNVQGDDALKLVDEAWSNRTGAGTLQANGNRIWTVDLGRAIGTNGQTSVQIVVRDGTSEIITAYPK</sequence>
<name>A0A0U3N944_9HYPH</name>
<evidence type="ECO:0000259" key="1">
    <source>
        <dbReference type="SMART" id="SM00912"/>
    </source>
</evidence>
<dbReference type="InterPro" id="IPR010069">
    <property type="entry name" value="CdiA_FHA1_rpt"/>
</dbReference>
<dbReference type="EMBL" id="CP013068">
    <property type="protein sequence ID" value="ALV27819.1"/>
    <property type="molecule type" value="Genomic_DNA"/>
</dbReference>
<dbReference type="SUPFAM" id="SSF51126">
    <property type="entry name" value="Pectin lyase-like"/>
    <property type="match status" value="1"/>
</dbReference>
<dbReference type="InterPro" id="IPR006915">
    <property type="entry name" value="DUF637_hemagglutn_put"/>
</dbReference>
<gene>
    <name evidence="2" type="ORF">APZ00_12720</name>
</gene>
<dbReference type="InterPro" id="IPR008638">
    <property type="entry name" value="FhaB/CdiA-like_TPS"/>
</dbReference>
<evidence type="ECO:0000313" key="2">
    <source>
        <dbReference type="EMBL" id="ALV27819.1"/>
    </source>
</evidence>
<organism evidence="2 3">
    <name type="scientific">Pannonibacter phragmitetus</name>
    <dbReference type="NCBI Taxonomy" id="121719"/>
    <lineage>
        <taxon>Bacteria</taxon>
        <taxon>Pseudomonadati</taxon>
        <taxon>Pseudomonadota</taxon>
        <taxon>Alphaproteobacteria</taxon>
        <taxon>Hyphomicrobiales</taxon>
        <taxon>Stappiaceae</taxon>
        <taxon>Pannonibacter</taxon>
    </lineage>
</organism>
<feature type="domain" description="Filamentous haemagglutinin FhaB/tRNA nuclease CdiA-like TPS" evidence="1">
    <location>
        <begin position="39"/>
        <end position="161"/>
    </location>
</feature>
<dbReference type="NCBIfam" id="TIGR01901">
    <property type="entry name" value="adhes_NPXG"/>
    <property type="match status" value="1"/>
</dbReference>
<evidence type="ECO:0000313" key="3">
    <source>
        <dbReference type="Proteomes" id="UP000064921"/>
    </source>
</evidence>
<proteinExistence type="predicted"/>
<dbReference type="Proteomes" id="UP000064921">
    <property type="component" value="Chromosome"/>
</dbReference>
<keyword evidence="3" id="KW-1185">Reference proteome</keyword>
<dbReference type="Gene3D" id="2.160.20.10">
    <property type="entry name" value="Single-stranded right-handed beta-helix, Pectin lyase-like"/>
    <property type="match status" value="1"/>
</dbReference>
<dbReference type="STRING" id="121719.APZ00_12720"/>
<dbReference type="Pfam" id="PF05860">
    <property type="entry name" value="TPS"/>
    <property type="match status" value="1"/>
</dbReference>
<dbReference type="eggNOG" id="COG3210">
    <property type="taxonomic scope" value="Bacteria"/>
</dbReference>
<dbReference type="KEGG" id="pphr:APZ00_12720"/>
<dbReference type="Pfam" id="PF04830">
    <property type="entry name" value="DUF637"/>
    <property type="match status" value="1"/>
</dbReference>
<accession>A0A0U3N944</accession>
<dbReference type="Pfam" id="PF13332">
    <property type="entry name" value="Fil_haemagg_2"/>
    <property type="match status" value="1"/>
</dbReference>
<dbReference type="InterPro" id="IPR011050">
    <property type="entry name" value="Pectin_lyase_fold/virulence"/>
</dbReference>
<dbReference type="GO" id="GO:0003824">
    <property type="term" value="F:catalytic activity"/>
    <property type="evidence" value="ECO:0007669"/>
    <property type="project" value="UniProtKB-ARBA"/>
</dbReference>
<dbReference type="InterPro" id="IPR012334">
    <property type="entry name" value="Pectin_lyas_fold"/>
</dbReference>
<dbReference type="InterPro" id="IPR025157">
    <property type="entry name" value="Hemagglutinin_rpt"/>
</dbReference>